<reference evidence="1" key="1">
    <citation type="submission" date="2020-05" db="EMBL/GenBank/DDBJ databases">
        <authorList>
            <person name="Chiriac C."/>
            <person name="Salcher M."/>
            <person name="Ghai R."/>
            <person name="Kavagutti S V."/>
        </authorList>
    </citation>
    <scope>NUCLEOTIDE SEQUENCE</scope>
</reference>
<accession>A0A6J6I1V1</accession>
<dbReference type="AlphaFoldDB" id="A0A6J6I1V1"/>
<proteinExistence type="predicted"/>
<gene>
    <name evidence="1" type="ORF">UFOPK1863_00829</name>
</gene>
<dbReference type="SUPFAM" id="SSF81891">
    <property type="entry name" value="Poly A polymerase C-terminal region-like"/>
    <property type="match status" value="1"/>
</dbReference>
<evidence type="ECO:0000313" key="1">
    <source>
        <dbReference type="EMBL" id="CAB4617785.1"/>
    </source>
</evidence>
<protein>
    <submittedName>
        <fullName evidence="1">Unannotated protein</fullName>
    </submittedName>
</protein>
<name>A0A6J6I1V1_9ZZZZ</name>
<dbReference type="EMBL" id="CAEZUY010000081">
    <property type="protein sequence ID" value="CAB4617785.1"/>
    <property type="molecule type" value="Genomic_DNA"/>
</dbReference>
<organism evidence="1">
    <name type="scientific">freshwater metagenome</name>
    <dbReference type="NCBI Taxonomy" id="449393"/>
    <lineage>
        <taxon>unclassified sequences</taxon>
        <taxon>metagenomes</taxon>
        <taxon>ecological metagenomes</taxon>
    </lineage>
</organism>
<sequence length="65" mass="7426">MEEEELNKIRPDLDGLAIMNILGISPSPIVGKAYQYLLDLRMERGPLGEEAAKAELLTWWNQQQK</sequence>